<feature type="compositionally biased region" description="Polar residues" evidence="1">
    <location>
        <begin position="24"/>
        <end position="110"/>
    </location>
</feature>
<proteinExistence type="predicted"/>
<dbReference type="AlphaFoldDB" id="A0AAD1S9Y9"/>
<gene>
    <name evidence="3" type="ORF">PECUL_23A017982</name>
</gene>
<sequence>SSSTKVSSLSSSSTVKPGTETKGNEMSTRPASQAGSTGFSTSPHVDNTTHNTGSTQNITSPTINGSTLASPHTSIFSTLQSGLTDTSNSSKTSSPVNGTNSEETQPSKGLSDNPGLVAVICIFVSILCITMVVFAVKLCQKKEPEFEKLNEVPMNGMNEEAPFARYPPK</sequence>
<name>A0AAD1S9Y9_PELCU</name>
<evidence type="ECO:0000256" key="1">
    <source>
        <dbReference type="SAM" id="MobiDB-lite"/>
    </source>
</evidence>
<accession>A0AAD1S9Y9</accession>
<reference evidence="3" key="1">
    <citation type="submission" date="2022-03" db="EMBL/GenBank/DDBJ databases">
        <authorList>
            <person name="Alioto T."/>
            <person name="Alioto T."/>
            <person name="Gomez Garrido J."/>
        </authorList>
    </citation>
    <scope>NUCLEOTIDE SEQUENCE</scope>
</reference>
<keyword evidence="2" id="KW-0472">Membrane</keyword>
<keyword evidence="2" id="KW-1133">Transmembrane helix</keyword>
<protein>
    <submittedName>
        <fullName evidence="3">Uncharacterized protein</fullName>
    </submittedName>
</protein>
<keyword evidence="4" id="KW-1185">Reference proteome</keyword>
<feature type="non-terminal residue" evidence="3">
    <location>
        <position position="1"/>
    </location>
</feature>
<evidence type="ECO:0000313" key="4">
    <source>
        <dbReference type="Proteomes" id="UP001295444"/>
    </source>
</evidence>
<feature type="compositionally biased region" description="Low complexity" evidence="1">
    <location>
        <begin position="1"/>
        <end position="16"/>
    </location>
</feature>
<feature type="region of interest" description="Disordered" evidence="1">
    <location>
        <begin position="1"/>
        <end position="110"/>
    </location>
</feature>
<evidence type="ECO:0000256" key="2">
    <source>
        <dbReference type="SAM" id="Phobius"/>
    </source>
</evidence>
<keyword evidence="2" id="KW-0812">Transmembrane</keyword>
<organism evidence="3 4">
    <name type="scientific">Pelobates cultripes</name>
    <name type="common">Western spadefoot toad</name>
    <dbReference type="NCBI Taxonomy" id="61616"/>
    <lineage>
        <taxon>Eukaryota</taxon>
        <taxon>Metazoa</taxon>
        <taxon>Chordata</taxon>
        <taxon>Craniata</taxon>
        <taxon>Vertebrata</taxon>
        <taxon>Euteleostomi</taxon>
        <taxon>Amphibia</taxon>
        <taxon>Batrachia</taxon>
        <taxon>Anura</taxon>
        <taxon>Pelobatoidea</taxon>
        <taxon>Pelobatidae</taxon>
        <taxon>Pelobates</taxon>
    </lineage>
</organism>
<feature type="transmembrane region" description="Helical" evidence="2">
    <location>
        <begin position="116"/>
        <end position="136"/>
    </location>
</feature>
<dbReference type="Proteomes" id="UP001295444">
    <property type="component" value="Chromosome 05"/>
</dbReference>
<dbReference type="EMBL" id="OW240916">
    <property type="protein sequence ID" value="CAH2292899.1"/>
    <property type="molecule type" value="Genomic_DNA"/>
</dbReference>
<evidence type="ECO:0000313" key="3">
    <source>
        <dbReference type="EMBL" id="CAH2292899.1"/>
    </source>
</evidence>